<keyword evidence="4" id="KW-1185">Reference proteome</keyword>
<dbReference type="InterPro" id="IPR016039">
    <property type="entry name" value="Thiolase-like"/>
</dbReference>
<keyword evidence="2" id="KW-0597">Phosphoprotein</keyword>
<reference evidence="5" key="1">
    <citation type="journal article" date="2019" name="Mol. Biol. Evol.">
        <title>Blast fungal genomes show frequent chromosomal changes, gene gains and losses, and effector gene turnover.</title>
        <authorList>
            <person name="Gomez Luciano L.B."/>
            <person name="Jason Tsai I."/>
            <person name="Chuma I."/>
            <person name="Tosa Y."/>
            <person name="Chen Y.H."/>
            <person name="Li J.Y."/>
            <person name="Li M.Y."/>
            <person name="Jade Lu M.Y."/>
            <person name="Nakayashiki H."/>
            <person name="Li W.H."/>
        </authorList>
    </citation>
    <scope>NUCLEOTIDE SEQUENCE</scope>
    <source>
        <strain evidence="5">NI907</strain>
    </source>
</reference>
<dbReference type="GO" id="GO:0044550">
    <property type="term" value="P:secondary metabolite biosynthetic process"/>
    <property type="evidence" value="ECO:0007669"/>
    <property type="project" value="TreeGrafter"/>
</dbReference>
<sequence length="238" mass="26457">MAEKITPNRFELDEFFATEHNYKDPKCTTTLKFGYFISKPGNFNARFFRISPKKAIFMDPGYRQFLINSYEALKNAGYSDGKFKNVNPGKIGVFFGQSNNDWNGIIHHLKSCDAYTLQGPTYFLDSVYATAFSSIYLTYLNLFAGNVDMAVCGAANVVAYPHSWTNLSKSGIFSKTGNYKPFRKNADGYCRANFVGSVMFKRFGNAVAYNNNILAVILGSGRNHSGNSPSITTSDANA</sequence>
<dbReference type="SUPFAM" id="SSF53901">
    <property type="entry name" value="Thiolase-like"/>
    <property type="match status" value="1"/>
</dbReference>
<dbReference type="GO" id="GO:0006633">
    <property type="term" value="P:fatty acid biosynthetic process"/>
    <property type="evidence" value="ECO:0007669"/>
    <property type="project" value="TreeGrafter"/>
</dbReference>
<dbReference type="AlphaFoldDB" id="A0A6P8BHI6"/>
<dbReference type="InterPro" id="IPR014030">
    <property type="entry name" value="Ketoacyl_synth_N"/>
</dbReference>
<dbReference type="Gene3D" id="3.40.47.10">
    <property type="match status" value="1"/>
</dbReference>
<evidence type="ECO:0000313" key="5">
    <source>
        <dbReference type="RefSeq" id="XP_030986655.1"/>
    </source>
</evidence>
<evidence type="ECO:0000313" key="4">
    <source>
        <dbReference type="Proteomes" id="UP000515153"/>
    </source>
</evidence>
<protein>
    <recommendedName>
        <fullName evidence="3">Ketosynthase family 3 (KS3) domain-containing protein</fullName>
    </recommendedName>
</protein>
<dbReference type="Pfam" id="PF00109">
    <property type="entry name" value="ketoacyl-synt"/>
    <property type="match status" value="2"/>
</dbReference>
<dbReference type="GO" id="GO:0004312">
    <property type="term" value="F:fatty acid synthase activity"/>
    <property type="evidence" value="ECO:0007669"/>
    <property type="project" value="TreeGrafter"/>
</dbReference>
<evidence type="ECO:0000256" key="1">
    <source>
        <dbReference type="ARBA" id="ARBA00022450"/>
    </source>
</evidence>
<dbReference type="KEGG" id="pgri:PgNI_02624"/>
<reference evidence="5" key="3">
    <citation type="submission" date="2025-08" db="UniProtKB">
        <authorList>
            <consortium name="RefSeq"/>
        </authorList>
    </citation>
    <scope>IDENTIFICATION</scope>
    <source>
        <strain evidence="5">NI907</strain>
    </source>
</reference>
<evidence type="ECO:0000259" key="3">
    <source>
        <dbReference type="PROSITE" id="PS52004"/>
    </source>
</evidence>
<gene>
    <name evidence="5" type="ORF">PgNI_02624</name>
</gene>
<dbReference type="Proteomes" id="UP000515153">
    <property type="component" value="Unplaced"/>
</dbReference>
<dbReference type="SMART" id="SM00825">
    <property type="entry name" value="PKS_KS"/>
    <property type="match status" value="1"/>
</dbReference>
<dbReference type="PROSITE" id="PS52004">
    <property type="entry name" value="KS3_2"/>
    <property type="match status" value="1"/>
</dbReference>
<reference evidence="5" key="2">
    <citation type="submission" date="2019-10" db="EMBL/GenBank/DDBJ databases">
        <authorList>
            <consortium name="NCBI Genome Project"/>
        </authorList>
    </citation>
    <scope>NUCLEOTIDE SEQUENCE</scope>
    <source>
        <strain evidence="5">NI907</strain>
    </source>
</reference>
<keyword evidence="1" id="KW-0596">Phosphopantetheine</keyword>
<dbReference type="PANTHER" id="PTHR43775:SF37">
    <property type="entry name" value="SI:DKEY-61P9.11"/>
    <property type="match status" value="1"/>
</dbReference>
<organism evidence="4 5">
    <name type="scientific">Pyricularia grisea</name>
    <name type="common">Crabgrass-specific blast fungus</name>
    <name type="synonym">Magnaporthe grisea</name>
    <dbReference type="NCBI Taxonomy" id="148305"/>
    <lineage>
        <taxon>Eukaryota</taxon>
        <taxon>Fungi</taxon>
        <taxon>Dikarya</taxon>
        <taxon>Ascomycota</taxon>
        <taxon>Pezizomycotina</taxon>
        <taxon>Sordariomycetes</taxon>
        <taxon>Sordariomycetidae</taxon>
        <taxon>Magnaporthales</taxon>
        <taxon>Pyriculariaceae</taxon>
        <taxon>Pyricularia</taxon>
    </lineage>
</organism>
<accession>A0A6P8BHI6</accession>
<dbReference type="InterPro" id="IPR020841">
    <property type="entry name" value="PKS_Beta-ketoAc_synthase_dom"/>
</dbReference>
<dbReference type="GeneID" id="41957596"/>
<dbReference type="PANTHER" id="PTHR43775">
    <property type="entry name" value="FATTY ACID SYNTHASE"/>
    <property type="match status" value="1"/>
</dbReference>
<dbReference type="CDD" id="cd00833">
    <property type="entry name" value="PKS"/>
    <property type="match status" value="1"/>
</dbReference>
<dbReference type="InterPro" id="IPR050091">
    <property type="entry name" value="PKS_NRPS_Biosynth_Enz"/>
</dbReference>
<proteinExistence type="predicted"/>
<feature type="domain" description="Ketosynthase family 3 (KS3)" evidence="3">
    <location>
        <begin position="1"/>
        <end position="238"/>
    </location>
</feature>
<dbReference type="RefSeq" id="XP_030986655.1">
    <property type="nucleotide sequence ID" value="XM_031122685.1"/>
</dbReference>
<name>A0A6P8BHI6_PYRGI</name>
<evidence type="ECO:0000256" key="2">
    <source>
        <dbReference type="ARBA" id="ARBA00022553"/>
    </source>
</evidence>